<evidence type="ECO:0000313" key="2">
    <source>
        <dbReference type="Proteomes" id="UP000231279"/>
    </source>
</evidence>
<reference evidence="2" key="1">
    <citation type="journal article" date="2018" name="Gigascience">
        <title>Genome assembly of the Pink Ipe (Handroanthus impetiginosus, Bignoniaceae), a highly valued, ecologically keystone Neotropical timber forest tree.</title>
        <authorList>
            <person name="Silva-Junior O.B."/>
            <person name="Grattapaglia D."/>
            <person name="Novaes E."/>
            <person name="Collevatti R.G."/>
        </authorList>
    </citation>
    <scope>NUCLEOTIDE SEQUENCE [LARGE SCALE GENOMIC DNA]</scope>
    <source>
        <strain evidence="2">cv. UFG-1</strain>
    </source>
</reference>
<dbReference type="InterPro" id="IPR002093">
    <property type="entry name" value="BRCA2_repeat"/>
</dbReference>
<dbReference type="PROSITE" id="PS50138">
    <property type="entry name" value="BRCA2_REPEAT"/>
    <property type="match status" value="1"/>
</dbReference>
<name>A0A2G9G8Y5_9LAMI</name>
<protein>
    <submittedName>
        <fullName evidence="1">Uncharacterized protein</fullName>
    </submittedName>
</protein>
<sequence length="130" mass="14351">MSTWQIFSDSGNNFRWEISDLKLQQEDQCDAVAQQDVDIHRLPSMADLLLLGCSKLVESGKSNLENPPMFRTGLGRTVAVKQSSLAKARSVLGDIGDALNDTGVDSFWDLLYIFGHFAAVQLTNFVDLVS</sequence>
<comment type="caution">
    <text evidence="1">The sequence shown here is derived from an EMBL/GenBank/DDBJ whole genome shotgun (WGS) entry which is preliminary data.</text>
</comment>
<gene>
    <name evidence="1" type="ORF">CDL12_25734</name>
</gene>
<proteinExistence type="predicted"/>
<dbReference type="EMBL" id="NKXS01006267">
    <property type="protein sequence ID" value="PIN01753.1"/>
    <property type="molecule type" value="Genomic_DNA"/>
</dbReference>
<dbReference type="Pfam" id="PF00634">
    <property type="entry name" value="BRCA2"/>
    <property type="match status" value="1"/>
</dbReference>
<keyword evidence="2" id="KW-1185">Reference proteome</keyword>
<organism evidence="1 2">
    <name type="scientific">Handroanthus impetiginosus</name>
    <dbReference type="NCBI Taxonomy" id="429701"/>
    <lineage>
        <taxon>Eukaryota</taxon>
        <taxon>Viridiplantae</taxon>
        <taxon>Streptophyta</taxon>
        <taxon>Embryophyta</taxon>
        <taxon>Tracheophyta</taxon>
        <taxon>Spermatophyta</taxon>
        <taxon>Magnoliopsida</taxon>
        <taxon>eudicotyledons</taxon>
        <taxon>Gunneridae</taxon>
        <taxon>Pentapetalae</taxon>
        <taxon>asterids</taxon>
        <taxon>lamiids</taxon>
        <taxon>Lamiales</taxon>
        <taxon>Bignoniaceae</taxon>
        <taxon>Crescentiina</taxon>
        <taxon>Tabebuia alliance</taxon>
        <taxon>Handroanthus</taxon>
    </lineage>
</organism>
<evidence type="ECO:0000313" key="1">
    <source>
        <dbReference type="EMBL" id="PIN01753.1"/>
    </source>
</evidence>
<dbReference type="OrthoDB" id="21095at2759"/>
<dbReference type="Proteomes" id="UP000231279">
    <property type="component" value="Unassembled WGS sequence"/>
</dbReference>
<accession>A0A2G9G8Y5</accession>
<dbReference type="STRING" id="429701.A0A2G9G8Y5"/>
<dbReference type="AlphaFoldDB" id="A0A2G9G8Y5"/>